<dbReference type="Proteomes" id="UP000249646">
    <property type="component" value="Unassembled WGS sequence"/>
</dbReference>
<evidence type="ECO:0000313" key="8">
    <source>
        <dbReference type="Proteomes" id="UP000249646"/>
    </source>
</evidence>
<proteinExistence type="inferred from homology"/>
<organism evidence="7 8">
    <name type="scientific">Metamycoplasma auris</name>
    <dbReference type="NCBI Taxonomy" id="51363"/>
    <lineage>
        <taxon>Bacteria</taxon>
        <taxon>Bacillati</taxon>
        <taxon>Mycoplasmatota</taxon>
        <taxon>Mycoplasmoidales</taxon>
        <taxon>Metamycoplasmataceae</taxon>
        <taxon>Metamycoplasma</taxon>
    </lineage>
</organism>
<dbReference type="PANTHER" id="PTHR46098:SF1">
    <property type="entry name" value="TRNA (CYTOSINE(38)-C(5))-METHYLTRANSFERASE"/>
    <property type="match status" value="1"/>
</dbReference>
<evidence type="ECO:0000256" key="5">
    <source>
        <dbReference type="ARBA" id="ARBA00022747"/>
    </source>
</evidence>
<evidence type="ECO:0000256" key="4">
    <source>
        <dbReference type="ARBA" id="ARBA00022691"/>
    </source>
</evidence>
<gene>
    <name evidence="7" type="ORF">BCF89_1025</name>
</gene>
<dbReference type="GO" id="GO:0032259">
    <property type="term" value="P:methylation"/>
    <property type="evidence" value="ECO:0007669"/>
    <property type="project" value="UniProtKB-KW"/>
</dbReference>
<evidence type="ECO:0000256" key="2">
    <source>
        <dbReference type="ARBA" id="ARBA00022603"/>
    </source>
</evidence>
<dbReference type="EMBL" id="QKUB01000002">
    <property type="protein sequence ID" value="PZW01385.1"/>
    <property type="molecule type" value="Genomic_DNA"/>
</dbReference>
<dbReference type="SUPFAM" id="SSF53335">
    <property type="entry name" value="S-adenosyl-L-methionine-dependent methyltransferases"/>
    <property type="match status" value="1"/>
</dbReference>
<dbReference type="RefSeq" id="WP_338418395.1">
    <property type="nucleotide sequence ID" value="NZ_QKUB01000002.1"/>
</dbReference>
<comment type="similarity">
    <text evidence="6">Belongs to the class I-like SAM-binding methyltransferase superfamily. C5-methyltransferase family.</text>
</comment>
<sequence length="256" mass="29913">MTYSFPCQDISQQGNQRGLNKNTRSGLLYEIERILTNNKDRLPKVLLLENVKALTSRKFIKQFNEWINILNKLGYKSEWKIINSIEFGSLQNRERVFCVSYLNDKHEFSWPKAIDKKKSLSKIFTSRNEMRSANHLLKYLNGAFSRTNNNIWKTKLIEYTNFNSEAYVYLPKGYGPTLTASGANSRLKFYFRDIEEIKFISPSQAFLYMGFDKKDYLIANKDNIISESKLIYLCGNSISIEVLEALFKQIIECQII</sequence>
<dbReference type="InterPro" id="IPR001525">
    <property type="entry name" value="C5_MeTfrase"/>
</dbReference>
<reference evidence="7 8" key="1">
    <citation type="submission" date="2018-06" db="EMBL/GenBank/DDBJ databases">
        <title>Genomic Encyclopedia of Archaeal and Bacterial Type Strains, Phase II (KMG-II): from individual species to whole genera.</title>
        <authorList>
            <person name="Goeker M."/>
        </authorList>
    </citation>
    <scope>NUCLEOTIDE SEQUENCE [LARGE SCALE GENOMIC DNA]</scope>
    <source>
        <strain evidence="7 8">ATCC 51348</strain>
    </source>
</reference>
<dbReference type="Gene3D" id="3.40.50.150">
    <property type="entry name" value="Vaccinia Virus protein VP39"/>
    <property type="match status" value="1"/>
</dbReference>
<dbReference type="InterPro" id="IPR050750">
    <property type="entry name" value="C5-MTase"/>
</dbReference>
<evidence type="ECO:0000256" key="3">
    <source>
        <dbReference type="ARBA" id="ARBA00022679"/>
    </source>
</evidence>
<dbReference type="EC" id="2.1.1.37" evidence="1"/>
<comment type="caution">
    <text evidence="7">The sequence shown here is derived from an EMBL/GenBank/DDBJ whole genome shotgun (WGS) entry which is preliminary data.</text>
</comment>
<keyword evidence="8" id="KW-1185">Reference proteome</keyword>
<keyword evidence="5" id="KW-0680">Restriction system</keyword>
<dbReference type="GO" id="GO:0009307">
    <property type="term" value="P:DNA restriction-modification system"/>
    <property type="evidence" value="ECO:0007669"/>
    <property type="project" value="UniProtKB-KW"/>
</dbReference>
<evidence type="ECO:0000256" key="1">
    <source>
        <dbReference type="ARBA" id="ARBA00011975"/>
    </source>
</evidence>
<protein>
    <recommendedName>
        <fullName evidence="1">DNA (cytosine-5-)-methyltransferase</fullName>
        <ecNumber evidence="1">2.1.1.37</ecNumber>
    </recommendedName>
</protein>
<dbReference type="Gene3D" id="3.90.120.10">
    <property type="entry name" value="DNA Methylase, subunit A, domain 2"/>
    <property type="match status" value="1"/>
</dbReference>
<dbReference type="PROSITE" id="PS51679">
    <property type="entry name" value="SAM_MT_C5"/>
    <property type="match status" value="1"/>
</dbReference>
<feature type="active site" evidence="6">
    <location>
        <position position="7"/>
    </location>
</feature>
<evidence type="ECO:0000256" key="6">
    <source>
        <dbReference type="PROSITE-ProRule" id="PRU01016"/>
    </source>
</evidence>
<accession>A0A2W7G8L2</accession>
<name>A0A2W7G8L2_9BACT</name>
<keyword evidence="3 6" id="KW-0808">Transferase</keyword>
<keyword evidence="2 6" id="KW-0489">Methyltransferase</keyword>
<keyword evidence="4 6" id="KW-0949">S-adenosyl-L-methionine</keyword>
<dbReference type="Pfam" id="PF00145">
    <property type="entry name" value="DNA_methylase"/>
    <property type="match status" value="1"/>
</dbReference>
<dbReference type="NCBIfam" id="TIGR00675">
    <property type="entry name" value="dcm"/>
    <property type="match status" value="1"/>
</dbReference>
<dbReference type="GO" id="GO:0003886">
    <property type="term" value="F:DNA (cytosine-5-)-methyltransferase activity"/>
    <property type="evidence" value="ECO:0007669"/>
    <property type="project" value="UniProtKB-EC"/>
</dbReference>
<dbReference type="InterPro" id="IPR029063">
    <property type="entry name" value="SAM-dependent_MTases_sf"/>
</dbReference>
<dbReference type="PANTHER" id="PTHR46098">
    <property type="entry name" value="TRNA (CYTOSINE(38)-C(5))-METHYLTRANSFERASE"/>
    <property type="match status" value="1"/>
</dbReference>
<dbReference type="AlphaFoldDB" id="A0A2W7G8L2"/>
<evidence type="ECO:0000313" key="7">
    <source>
        <dbReference type="EMBL" id="PZW01385.1"/>
    </source>
</evidence>